<organism evidence="2 3">
    <name type="scientific">Limosilactobacillus albertensis</name>
    <dbReference type="NCBI Taxonomy" id="2759752"/>
    <lineage>
        <taxon>Bacteria</taxon>
        <taxon>Bacillati</taxon>
        <taxon>Bacillota</taxon>
        <taxon>Bacilli</taxon>
        <taxon>Lactobacillales</taxon>
        <taxon>Lactobacillaceae</taxon>
        <taxon>Limosilactobacillus</taxon>
    </lineage>
</organism>
<dbReference type="InterPro" id="IPR004291">
    <property type="entry name" value="Transposase_IS66_central"/>
</dbReference>
<dbReference type="Pfam" id="PF03050">
    <property type="entry name" value="DDE_Tnp_IS66"/>
    <property type="match status" value="1"/>
</dbReference>
<comment type="caution">
    <text evidence="2">The sequence shown here is derived from an EMBL/GenBank/DDBJ whole genome shotgun (WGS) entry which is preliminary data.</text>
</comment>
<sequence length="158" mass="18367">MHIACLRYFWATRTTKEFSHHQITIFHYANTRSGQVIGRIVGQEYSGIIACDGYGDYSNNLYPEAKFSTYLVHIRHEFTNIIKALSTEQVMHSVAQQAVNLLRPIFHTENQLKYHHCQEKLAQRKLKILPLMDKFYAYISQVPRPMGKLRAAIQNALN</sequence>
<proteinExistence type="predicted"/>
<protein>
    <submittedName>
        <fullName evidence="2">Transposase</fullName>
    </submittedName>
</protein>
<dbReference type="InterPro" id="IPR052344">
    <property type="entry name" value="Transposase-related"/>
</dbReference>
<dbReference type="PANTHER" id="PTHR33678">
    <property type="entry name" value="BLL1576 PROTEIN"/>
    <property type="match status" value="1"/>
</dbReference>
<evidence type="ECO:0000313" key="3">
    <source>
        <dbReference type="Proteomes" id="UP000547628"/>
    </source>
</evidence>
<name>A0A839H1K5_9LACO</name>
<feature type="domain" description="Transposase IS66 central" evidence="1">
    <location>
        <begin position="7"/>
        <end position="158"/>
    </location>
</feature>
<evidence type="ECO:0000259" key="1">
    <source>
        <dbReference type="Pfam" id="PF03050"/>
    </source>
</evidence>
<evidence type="ECO:0000313" key="2">
    <source>
        <dbReference type="EMBL" id="MBB1124413.1"/>
    </source>
</evidence>
<dbReference type="Proteomes" id="UP000547628">
    <property type="component" value="Unassembled WGS sequence"/>
</dbReference>
<dbReference type="PANTHER" id="PTHR33678:SF2">
    <property type="match status" value="1"/>
</dbReference>
<accession>A0A839H1K5</accession>
<reference evidence="2 3" key="1">
    <citation type="submission" date="2020-07" db="EMBL/GenBank/DDBJ databases">
        <title>Description of Limosilactobacillus balticus sp. nov., Limosilactobacillus agrestis sp. nov., Limosilactobacillus albertensis sp. nov., Limosilactobacillus rudii sp. nov., Limosilactobacillus fastidiosus sp. nov., five novel Limosilactobacillus species isolated from the vertebrate gastrointestinal tract, and proposal of 6 subspecies of Limosilactobacillus reuteri adapted to the gastrointestinal tract of specific vertebrate hosts.</title>
        <authorList>
            <person name="Li F."/>
            <person name="Cheng C."/>
            <person name="Zheng J."/>
            <person name="Quevedo R.M."/>
            <person name="Li J."/>
            <person name="Roos S."/>
            <person name="Gaenzle M.G."/>
            <person name="Walter J."/>
        </authorList>
    </citation>
    <scope>NUCLEOTIDE SEQUENCE [LARGE SCALE GENOMIC DNA]</scope>
    <source>
        <strain evidence="2 3">Lr3000</strain>
    </source>
</reference>
<dbReference type="AlphaFoldDB" id="A0A839H1K5"/>
<dbReference type="EMBL" id="JACIVD010000075">
    <property type="protein sequence ID" value="MBB1124413.1"/>
    <property type="molecule type" value="Genomic_DNA"/>
</dbReference>
<gene>
    <name evidence="2" type="ORF">H5S41_10725</name>
</gene>